<sequence length="71" mass="7639">MTVLQYLENLDIALMWTIAQLAVLAFLAAFATAGTEHTYSQAKNAVVTSACTICSHQKTSKNADDSGLVYL</sequence>
<keyword evidence="3" id="KW-1185">Reference proteome</keyword>
<dbReference type="Proteomes" id="UP000280834">
    <property type="component" value="Unassembled WGS sequence"/>
</dbReference>
<gene>
    <name evidence="2" type="ORF">BTMF_LOCUS12870</name>
</gene>
<keyword evidence="1" id="KW-0472">Membrane</keyword>
<accession>A0A0R3R4D4</accession>
<dbReference type="WBParaSite" id="BTMF_0001487401-mRNA-1">
    <property type="protein sequence ID" value="BTMF_0001487401-mRNA-1"/>
    <property type="gene ID" value="BTMF_0001487401"/>
</dbReference>
<keyword evidence="1" id="KW-0812">Transmembrane</keyword>
<evidence type="ECO:0000256" key="1">
    <source>
        <dbReference type="SAM" id="Phobius"/>
    </source>
</evidence>
<proteinExistence type="predicted"/>
<evidence type="ECO:0000313" key="2">
    <source>
        <dbReference type="EMBL" id="VDO44094.1"/>
    </source>
</evidence>
<keyword evidence="1" id="KW-1133">Transmembrane helix</keyword>
<evidence type="ECO:0000313" key="3">
    <source>
        <dbReference type="Proteomes" id="UP000280834"/>
    </source>
</evidence>
<reference evidence="4" key="1">
    <citation type="submission" date="2017-02" db="UniProtKB">
        <authorList>
            <consortium name="WormBaseParasite"/>
        </authorList>
    </citation>
    <scope>IDENTIFICATION</scope>
</reference>
<name>A0A0R3R4D4_9BILA</name>
<dbReference type="AlphaFoldDB" id="A0A0R3R4D4"/>
<evidence type="ECO:0000313" key="4">
    <source>
        <dbReference type="WBParaSite" id="BTMF_0001487401-mRNA-1"/>
    </source>
</evidence>
<feature type="transmembrane region" description="Helical" evidence="1">
    <location>
        <begin position="12"/>
        <end position="33"/>
    </location>
</feature>
<dbReference type="EMBL" id="UZAG01019549">
    <property type="protein sequence ID" value="VDO44094.1"/>
    <property type="molecule type" value="Genomic_DNA"/>
</dbReference>
<reference evidence="2 3" key="2">
    <citation type="submission" date="2018-11" db="EMBL/GenBank/DDBJ databases">
        <authorList>
            <consortium name="Pathogen Informatics"/>
        </authorList>
    </citation>
    <scope>NUCLEOTIDE SEQUENCE [LARGE SCALE GENOMIC DNA]</scope>
</reference>
<protein>
    <submittedName>
        <fullName evidence="4">Secreted protein</fullName>
    </submittedName>
</protein>
<organism evidence="4">
    <name type="scientific">Brugia timori</name>
    <dbReference type="NCBI Taxonomy" id="42155"/>
    <lineage>
        <taxon>Eukaryota</taxon>
        <taxon>Metazoa</taxon>
        <taxon>Ecdysozoa</taxon>
        <taxon>Nematoda</taxon>
        <taxon>Chromadorea</taxon>
        <taxon>Rhabditida</taxon>
        <taxon>Spirurina</taxon>
        <taxon>Spiruromorpha</taxon>
        <taxon>Filarioidea</taxon>
        <taxon>Onchocercidae</taxon>
        <taxon>Brugia</taxon>
    </lineage>
</organism>